<evidence type="ECO:0000313" key="5">
    <source>
        <dbReference type="EMBL" id="SSX29223.1"/>
    </source>
</evidence>
<dbReference type="GO" id="GO:1904262">
    <property type="term" value="P:negative regulation of TORC1 signaling"/>
    <property type="evidence" value="ECO:0007669"/>
    <property type="project" value="TreeGrafter"/>
</dbReference>
<evidence type="ECO:0000259" key="4">
    <source>
        <dbReference type="Pfam" id="PF23013"/>
    </source>
</evidence>
<evidence type="ECO:0000256" key="1">
    <source>
        <dbReference type="SAM" id="MobiDB-lite"/>
    </source>
</evidence>
<proteinExistence type="predicted"/>
<evidence type="ECO:0000259" key="3">
    <source>
        <dbReference type="Pfam" id="PF19418"/>
    </source>
</evidence>
<dbReference type="PANTHER" id="PTHR13179">
    <property type="entry name" value="DEP DOMAIN CONTAINING PROTEIN 5"/>
    <property type="match status" value="1"/>
</dbReference>
<dbReference type="PANTHER" id="PTHR13179:SF8">
    <property type="entry name" value="GATOR COMPLEX PROTEIN DEPDC5"/>
    <property type="match status" value="1"/>
</dbReference>
<dbReference type="OMA" id="SWMNATP"/>
<dbReference type="GO" id="GO:0005765">
    <property type="term" value="C:lysosomal membrane"/>
    <property type="evidence" value="ECO:0007669"/>
    <property type="project" value="TreeGrafter"/>
</dbReference>
<dbReference type="GO" id="GO:0005096">
    <property type="term" value="F:GTPase activator activity"/>
    <property type="evidence" value="ECO:0007669"/>
    <property type="project" value="InterPro"/>
</dbReference>
<feature type="compositionally biased region" description="Basic and acidic residues" evidence="1">
    <location>
        <begin position="964"/>
        <end position="976"/>
    </location>
</feature>
<dbReference type="Pfam" id="PF19418">
    <property type="entry name" value="DEPDC5_CTD"/>
    <property type="match status" value="1"/>
</dbReference>
<dbReference type="GO" id="GO:0010508">
    <property type="term" value="P:positive regulation of autophagy"/>
    <property type="evidence" value="ECO:0007669"/>
    <property type="project" value="TreeGrafter"/>
</dbReference>
<feature type="region of interest" description="Disordered" evidence="1">
    <location>
        <begin position="617"/>
        <end position="639"/>
    </location>
</feature>
<feature type="domain" description="DEPDC5 C-terminal" evidence="3">
    <location>
        <begin position="1150"/>
        <end position="1360"/>
    </location>
</feature>
<dbReference type="Pfam" id="PF23013">
    <property type="entry name" value="IML1_N"/>
    <property type="match status" value="1"/>
</dbReference>
<protein>
    <submittedName>
        <fullName evidence="5">CSON001013 protein</fullName>
    </submittedName>
</protein>
<dbReference type="InterPro" id="IPR027244">
    <property type="entry name" value="IML1"/>
</dbReference>
<name>A0A336MK51_CULSO</name>
<accession>A0A336MK51</accession>
<organism evidence="5">
    <name type="scientific">Culicoides sonorensis</name>
    <name type="common">Biting midge</name>
    <dbReference type="NCBI Taxonomy" id="179676"/>
    <lineage>
        <taxon>Eukaryota</taxon>
        <taxon>Metazoa</taxon>
        <taxon>Ecdysozoa</taxon>
        <taxon>Arthropoda</taxon>
        <taxon>Hexapoda</taxon>
        <taxon>Insecta</taxon>
        <taxon>Pterygota</taxon>
        <taxon>Neoptera</taxon>
        <taxon>Endopterygota</taxon>
        <taxon>Diptera</taxon>
        <taxon>Nematocera</taxon>
        <taxon>Chironomoidea</taxon>
        <taxon>Ceratopogonidae</taxon>
        <taxon>Ceratopogoninae</taxon>
        <taxon>Culicoides</taxon>
        <taxon>Monoculicoides</taxon>
    </lineage>
</organism>
<dbReference type="InterPro" id="IPR045838">
    <property type="entry name" value="DEPDC5_CTD"/>
</dbReference>
<dbReference type="InterPro" id="IPR055213">
    <property type="entry name" value="IML1_double_psi_beta_barrel"/>
</dbReference>
<feature type="domain" description="IML1 N-terminal double psi beta-barrel" evidence="4">
    <location>
        <begin position="20"/>
        <end position="100"/>
    </location>
</feature>
<feature type="region of interest" description="Disordered" evidence="1">
    <location>
        <begin position="939"/>
        <end position="985"/>
    </location>
</feature>
<reference evidence="5" key="1">
    <citation type="submission" date="2018-07" db="EMBL/GenBank/DDBJ databases">
        <authorList>
            <person name="Quirk P.G."/>
            <person name="Krulwich T.A."/>
        </authorList>
    </citation>
    <scope>NUCLEOTIDE SEQUENCE</scope>
</reference>
<evidence type="ECO:0000259" key="2">
    <source>
        <dbReference type="Pfam" id="PF12257"/>
    </source>
</evidence>
<dbReference type="InterPro" id="IPR048255">
    <property type="entry name" value="IML1_N"/>
</dbReference>
<dbReference type="Pfam" id="PF12257">
    <property type="entry name" value="IML1"/>
    <property type="match status" value="1"/>
</dbReference>
<dbReference type="GO" id="GO:1990130">
    <property type="term" value="C:GATOR1 complex"/>
    <property type="evidence" value="ECO:0007669"/>
    <property type="project" value="TreeGrafter"/>
</dbReference>
<sequence>MNFDLKSKRHSDENSKMSPKLCKLVLHPKSFSTEDFLVNPKENAELKKGDIVEIYQPEDESCHLLLQVTCFNDEIKAVISVENSIAAAFNLRTYTNVNIKVIEDPTTVCLDSVEITFKDQYMGRSEMWRVRNWLTNTCVYINKKLEYCDGSIRCQIYEMWAKGTRVACGVISENTKIVFRSSTSNLYLMIQMSSEMWDFDIHGDLYFEKAINGFLADLFNKWKKLGSNHDVTIILFSRTFYQAKSIDEFPEPMRLCLREDHKGRIYEDFYRVAVQNERFDDWNLVLSQLRALFTNYQKMVLCNYEHLGPNVPKAYNSTAAQGNYLEVLNMSLNIFEKHYLDRTFDRTGQLSVVISPGVGIFEVDRELTNITMQRIIDSGVGSDLVCVGEQPLHAVPLLKFHSKHSCYLSVDDYSMPHWINLSFYTTNKKVAYSTFVPRIKLPPLDPNQKYRDNMVPIQFTQFNYQMDYVHNSLFDYDEYDSQIFASENPPQNQYIPTSPILMDRDMSLASPRIQKLKERKLSSPDVHHASAFDDSSNSCGNQCLVMDDMIKEDHRIVRRHRWNTQRMLATRTLINPFDPAHVTVKLTSSRRRWTHIFPRGPSGLLVQQHHHNIELNSVDEKDVDGSVDGRSSDGERSSISGSVVMGLGNLGITPKTKNTALLWGATGEQEWTPALTTGVDWKSLTIPACLPITTDFFPEESALQNDYVFSVYTLLPEDINMDFAVIRGKEKLPLTARDVFRELVSQRLAQGFQAIITPKKQTPSAIEDEKSSRILTTPLKKKPISTERQAEQLLSIGRIFHRITMNESSITVTRYRPRHLYTPKSVNYKYRFRTPFTNSYEDEYVNFSTERLENFNWNYLDQYVCARGHTDYPLTENMKYWRYRMFLLPKDDPATKKINETNLGVCDIYSKELMTLSRKQCIDDFLRFIETHLNRVKRTPKKQKATSVSSPLRERLGSSRLGRPRSESVKVGEKSKMFSSPLSESHSGTLNAQMLDYHSEESEDAFALDSLKLKSNASLQEIFELFIHPIYGVSFLQYQPTLPSYTFTSSDAINWISCHMEQPNDPFKILTMMKDARMICHASGDYRKPIIAGFHLYFIAQQDPKAQDFIGPLGNLKLFENEWMEVEIVDSISKAQSFPANRPLNMSQLYKECYLDVDVGNKSDRAEWGHASYHKVMTPGVAYEITVEWIAASGSIMNDLTNGWARKALHCNFQLVPIPFDPVAEQLPEKLNPFRSPIFVPLNFDGIDNAPTELGDLELSFMETIATRFGFMPTIAAPQRNQLFVHCTGFMCILLPPFNKTYTTVENEKEFHSKSTLGFLWAFNHMIPNKKWKQCLINDSDELFPHRMIKDFKCFCSNQNDRLAKLWRETNTNNRSTI</sequence>
<dbReference type="EMBL" id="UFQT01001166">
    <property type="protein sequence ID" value="SSX29223.1"/>
    <property type="molecule type" value="Genomic_DNA"/>
</dbReference>
<dbReference type="GO" id="GO:0034198">
    <property type="term" value="P:cellular response to amino acid starvation"/>
    <property type="evidence" value="ECO:0007669"/>
    <property type="project" value="TreeGrafter"/>
</dbReference>
<feature type="domain" description="Vacuolar membrane-associated protein Iml1 N-terminal" evidence="2">
    <location>
        <begin position="113"/>
        <end position="400"/>
    </location>
</feature>
<dbReference type="VEuPathDB" id="VectorBase:CSON001013"/>
<gene>
    <name evidence="5" type="primary">CSON001013</name>
</gene>